<evidence type="ECO:0000256" key="1">
    <source>
        <dbReference type="SAM" id="MobiDB-lite"/>
    </source>
</evidence>
<gene>
    <name evidence="3" type="ORF">LX16_2458</name>
</gene>
<dbReference type="OrthoDB" id="5415111at2"/>
<evidence type="ECO:0000259" key="2">
    <source>
        <dbReference type="Pfam" id="PF13452"/>
    </source>
</evidence>
<sequence>MLNRAYIGRRLPATTPVEITEEAVAAFAAALGETGGHIPPTFLISLTLPASDALIDDPDFGLDFSRVLHREQRFSHHRPLRIGERVSCTVQVEDVKVVAGNELLTLRTEVTAEDSEPVATVSTVLFVAAGGDDEEQSVAARGDDVEQSADVTPGVAAGAARSPEPARGGEAS</sequence>
<dbReference type="CDD" id="cd03441">
    <property type="entry name" value="R_hydratase_like"/>
    <property type="match status" value="1"/>
</dbReference>
<dbReference type="AlphaFoldDB" id="A0A562V1E7"/>
<accession>A0A562V1E7</accession>
<evidence type="ECO:0000313" key="3">
    <source>
        <dbReference type="EMBL" id="TWJ11729.1"/>
    </source>
</evidence>
<dbReference type="RefSeq" id="WP_147138286.1">
    <property type="nucleotide sequence ID" value="NZ_BAABIJ010000002.1"/>
</dbReference>
<dbReference type="SUPFAM" id="SSF54637">
    <property type="entry name" value="Thioesterase/thiol ester dehydrase-isomerase"/>
    <property type="match status" value="1"/>
</dbReference>
<reference evidence="3 4" key="1">
    <citation type="journal article" date="2013" name="Stand. Genomic Sci.">
        <title>Genomic Encyclopedia of Type Strains, Phase I: The one thousand microbial genomes (KMG-I) project.</title>
        <authorList>
            <person name="Kyrpides N.C."/>
            <person name="Woyke T."/>
            <person name="Eisen J.A."/>
            <person name="Garrity G."/>
            <person name="Lilburn T.G."/>
            <person name="Beck B.J."/>
            <person name="Whitman W.B."/>
            <person name="Hugenholtz P."/>
            <person name="Klenk H.P."/>
        </authorList>
    </citation>
    <scope>NUCLEOTIDE SEQUENCE [LARGE SCALE GENOMIC DNA]</scope>
    <source>
        <strain evidence="3 4">DSM 45044</strain>
    </source>
</reference>
<dbReference type="Proteomes" id="UP000321617">
    <property type="component" value="Unassembled WGS sequence"/>
</dbReference>
<dbReference type="InterPro" id="IPR039569">
    <property type="entry name" value="FAS1-like_DH_region"/>
</dbReference>
<organism evidence="3 4">
    <name type="scientific">Stackebrandtia albiflava</name>
    <dbReference type="NCBI Taxonomy" id="406432"/>
    <lineage>
        <taxon>Bacteria</taxon>
        <taxon>Bacillati</taxon>
        <taxon>Actinomycetota</taxon>
        <taxon>Actinomycetes</taxon>
        <taxon>Glycomycetales</taxon>
        <taxon>Glycomycetaceae</taxon>
        <taxon>Stackebrandtia</taxon>
    </lineage>
</organism>
<protein>
    <submittedName>
        <fullName evidence="3">MaoC dehydratase-like protein</fullName>
    </submittedName>
</protein>
<comment type="caution">
    <text evidence="3">The sequence shown here is derived from an EMBL/GenBank/DDBJ whole genome shotgun (WGS) entry which is preliminary data.</text>
</comment>
<keyword evidence="4" id="KW-1185">Reference proteome</keyword>
<dbReference type="Pfam" id="PF13452">
    <property type="entry name" value="FAS1_DH_region"/>
    <property type="match status" value="1"/>
</dbReference>
<dbReference type="Gene3D" id="3.10.129.10">
    <property type="entry name" value="Hotdog Thioesterase"/>
    <property type="match status" value="1"/>
</dbReference>
<feature type="domain" description="FAS1-like dehydratase" evidence="2">
    <location>
        <begin position="27"/>
        <end position="120"/>
    </location>
</feature>
<proteinExistence type="predicted"/>
<dbReference type="EMBL" id="VLLL01000006">
    <property type="protein sequence ID" value="TWJ11729.1"/>
    <property type="molecule type" value="Genomic_DNA"/>
</dbReference>
<dbReference type="InterPro" id="IPR029069">
    <property type="entry name" value="HotDog_dom_sf"/>
</dbReference>
<evidence type="ECO:0000313" key="4">
    <source>
        <dbReference type="Proteomes" id="UP000321617"/>
    </source>
</evidence>
<name>A0A562V1E7_9ACTN</name>
<feature type="region of interest" description="Disordered" evidence="1">
    <location>
        <begin position="135"/>
        <end position="172"/>
    </location>
</feature>